<keyword evidence="4" id="KW-1185">Reference proteome</keyword>
<dbReference type="GeneID" id="93972075"/>
<evidence type="ECO:0000256" key="1">
    <source>
        <dbReference type="SAM" id="Phobius"/>
    </source>
</evidence>
<dbReference type="RefSeq" id="WP_004723293.1">
    <property type="nucleotide sequence ID" value="NZ_CABIHR010000025.1"/>
</dbReference>
<evidence type="ECO:0000313" key="4">
    <source>
        <dbReference type="Proteomes" id="UP000255169"/>
    </source>
</evidence>
<organism evidence="2">
    <name type="scientific">Yersinia ruckeri</name>
    <dbReference type="NCBI Taxonomy" id="29486"/>
    <lineage>
        <taxon>Bacteria</taxon>
        <taxon>Pseudomonadati</taxon>
        <taxon>Pseudomonadota</taxon>
        <taxon>Gammaproteobacteria</taxon>
        <taxon>Enterobacterales</taxon>
        <taxon>Yersiniaceae</taxon>
        <taxon>Yersinia</taxon>
    </lineage>
</organism>
<keyword evidence="1" id="KW-0812">Transmembrane</keyword>
<dbReference type="EMBL" id="LN681231">
    <property type="protein sequence ID" value="CEK27873.1"/>
    <property type="molecule type" value="Genomic_DNA"/>
</dbReference>
<dbReference type="Proteomes" id="UP000255169">
    <property type="component" value="Unassembled WGS sequence"/>
</dbReference>
<gene>
    <name evidence="2" type="ORF">CSF007_10615</name>
    <name evidence="3" type="ORF">NCTC10476_00035</name>
</gene>
<evidence type="ECO:0000313" key="3">
    <source>
        <dbReference type="EMBL" id="SUP98260.1"/>
    </source>
</evidence>
<protein>
    <submittedName>
        <fullName evidence="2">Uncharacterized protein</fullName>
    </submittedName>
</protein>
<dbReference type="AlphaFoldDB" id="A0A0A8VHM4"/>
<reference evidence="2" key="1">
    <citation type="journal article" date="2015" name="Genome Announc.">
        <title>Complete Genome Sequence of Yersinia ruckeri Strain CSF007-82, Etiologic Agent of Red Mouth Disease in Salmonid Fish.</title>
        <authorList>
            <person name="Nelson M.C."/>
            <person name="LaPatra S.E."/>
            <person name="Welch T.J."/>
            <person name="Graf J."/>
        </authorList>
    </citation>
    <scope>NUCLEOTIDE SEQUENCE</scope>
    <source>
        <strain evidence="2">CSF007-82</strain>
    </source>
</reference>
<evidence type="ECO:0000313" key="2">
    <source>
        <dbReference type="EMBL" id="CEK27873.1"/>
    </source>
</evidence>
<sequence>MPGQLIELTGGALIMLAVLIWIAVLSVRAAIRDHRHRTSIKKEEVARKARL</sequence>
<proteinExistence type="predicted"/>
<reference evidence="3 4" key="2">
    <citation type="submission" date="2018-06" db="EMBL/GenBank/DDBJ databases">
        <authorList>
            <consortium name="Pathogen Informatics"/>
            <person name="Doyle S."/>
        </authorList>
    </citation>
    <scope>NUCLEOTIDE SEQUENCE [LARGE SCALE GENOMIC DNA]</scope>
    <source>
        <strain evidence="3 4">NCTC10476</strain>
    </source>
</reference>
<accession>A0A0A8VHM4</accession>
<name>A0A0A8VHM4_YERRU</name>
<dbReference type="EMBL" id="UHJG01000001">
    <property type="protein sequence ID" value="SUP98260.1"/>
    <property type="molecule type" value="Genomic_DNA"/>
</dbReference>
<feature type="transmembrane region" description="Helical" evidence="1">
    <location>
        <begin position="12"/>
        <end position="31"/>
    </location>
</feature>
<keyword evidence="1" id="KW-0472">Membrane</keyword>
<keyword evidence="1" id="KW-1133">Transmembrane helix</keyword>